<dbReference type="RefSeq" id="WP_317505606.1">
    <property type="nucleotide sequence ID" value="NZ_JAWLKI010000038.1"/>
</dbReference>
<dbReference type="Proteomes" id="UP001185779">
    <property type="component" value="Unassembled WGS sequence"/>
</dbReference>
<evidence type="ECO:0008006" key="3">
    <source>
        <dbReference type="Google" id="ProtNLM"/>
    </source>
</evidence>
<name>A0ABU4DJR3_9ACTN</name>
<gene>
    <name evidence="1" type="ORF">R3P94_21750</name>
</gene>
<reference evidence="1 2" key="1">
    <citation type="submission" date="2023-10" db="EMBL/GenBank/DDBJ databases">
        <title>Development of a sustainable strategy for remediation of hydrocarbon-contaminated territories based on the waste exchange concept.</title>
        <authorList>
            <person name="Krivoruchko A."/>
        </authorList>
    </citation>
    <scope>NUCLEOTIDE SEQUENCE [LARGE SCALE GENOMIC DNA]</scope>
    <source>
        <strain evidence="1 2">IEGM 1266</strain>
    </source>
</reference>
<proteinExistence type="predicted"/>
<evidence type="ECO:0000313" key="1">
    <source>
        <dbReference type="EMBL" id="MDV6309895.1"/>
    </source>
</evidence>
<sequence>MADGVRIPAKRPMVSNDPLQDFFDGMIDALEDIPIRILIGIIGIVPIVGQPIANALADWLLDTNEKAVDAAESVVSVATQVNYVQQVIALQSGMGVWETGPDRTGTPSFPFGLMNLSMATISIDGGRHKHSVVGETANTTAGGDYHSHAGGDLEAASGSGFGQADSAHTHTVTLSTNPPTVNATANYAPWATVIFKSAAERKVLTWLASKTGTVTTFNLDVYKLEADGSSTLVYSSPNLAGDVPLTIGWMQHLMESASIIADVGDTFEVQFRMTGSGSVAIAGVNFPNPTPLPGFRPYSSGSGRNPSTIPAPATIPTTTRDSMYVGPCPFVSIGIDVGQTNVPRFFFDDFNRSSLGPRWIAYGSMGISSNKVKYTGSSIATAPGAIMYHQPLATDLVEAGFDADLDQEIIGVGIGCTSGLGSGVWLTTKYSGVVIETGAYNSRTARTPVVEAPGSGRYTLRRIRSEDDTHFIYQAYFGDPNATDPILTWADTGGIIAAGIGRRWVAMLSRRNGLIYPSGTGDNWTAADITIAPEETA</sequence>
<comment type="caution">
    <text evidence="1">The sequence shown here is derived from an EMBL/GenBank/DDBJ whole genome shotgun (WGS) entry which is preliminary data.</text>
</comment>
<keyword evidence="2" id="KW-1185">Reference proteome</keyword>
<dbReference type="EMBL" id="JAWLKI010000038">
    <property type="protein sequence ID" value="MDV6309895.1"/>
    <property type="molecule type" value="Genomic_DNA"/>
</dbReference>
<accession>A0ABU4DJR3</accession>
<organism evidence="1 2">
    <name type="scientific">Gordonia amicalis</name>
    <dbReference type="NCBI Taxonomy" id="89053"/>
    <lineage>
        <taxon>Bacteria</taxon>
        <taxon>Bacillati</taxon>
        <taxon>Actinomycetota</taxon>
        <taxon>Actinomycetes</taxon>
        <taxon>Mycobacteriales</taxon>
        <taxon>Gordoniaceae</taxon>
        <taxon>Gordonia</taxon>
    </lineage>
</organism>
<evidence type="ECO:0000313" key="2">
    <source>
        <dbReference type="Proteomes" id="UP001185779"/>
    </source>
</evidence>
<protein>
    <recommendedName>
        <fullName evidence="3">Minor tail protein</fullName>
    </recommendedName>
</protein>